<evidence type="ECO:0000256" key="7">
    <source>
        <dbReference type="ARBA" id="ARBA00022989"/>
    </source>
</evidence>
<keyword evidence="6" id="KW-0029">Amino-acid transport</keyword>
<evidence type="ECO:0000256" key="1">
    <source>
        <dbReference type="ARBA" id="ARBA00004141"/>
    </source>
</evidence>
<comment type="caution">
    <text evidence="11">The sequence shown here is derived from an EMBL/GenBank/DDBJ whole genome shotgun (WGS) entry which is preliminary data.</text>
</comment>
<dbReference type="PRINTS" id="PR00173">
    <property type="entry name" value="EDTRNSPORT"/>
</dbReference>
<dbReference type="PANTHER" id="PTHR42865">
    <property type="entry name" value="PROTON/GLUTAMATE-ASPARTATE SYMPORTER"/>
    <property type="match status" value="1"/>
</dbReference>
<sequence>MDIFLTVLNIALFLGLIAILYRMQQKQVSFSKRVFAALGLGLIFGLILNQVYGITSEVTSDSINWFNIVGSGYVKLLQMIVMPLIFVSIVVAFTKLKLTKNIGKISVLVIGILLGTTAISSAIGIGVALGFGLDGIELDQGAAETARNELLKPRAAAVQEMTLPQQIVEFLPSNPFQDLTGARPTSTIAVLIFAAIIGLAYLGVNRRDPEQGAFFAKIIDTLYVITMRVVTLILRLTPYGILAIITKVAATSDYDAIAKLGKFVIASYVALILMFIVHLLLLMLAKLNPSQYVKKAFPTLTFAFTSRTSAGTLPLNIKTQTKDLGVSEGIANFAASFGLSIGQNGCAGIYPAMLAVMVAPAAGVDPISFSFILTLILVVAISSFGVAGVGGGATFAALIVLSVMNLPVAIVGLLISVEPLIDMGRTALNVSGSMTAGVLTSKATGELDTAVYAQKELAEA</sequence>
<feature type="transmembrane region" description="Helical" evidence="10">
    <location>
        <begin position="225"/>
        <end position="245"/>
    </location>
</feature>
<evidence type="ECO:0000313" key="11">
    <source>
        <dbReference type="EMBL" id="MDG5754351.1"/>
    </source>
</evidence>
<evidence type="ECO:0000256" key="8">
    <source>
        <dbReference type="ARBA" id="ARBA00023136"/>
    </source>
</evidence>
<evidence type="ECO:0000256" key="4">
    <source>
        <dbReference type="ARBA" id="ARBA00022448"/>
    </source>
</evidence>
<keyword evidence="4" id="KW-0813">Transport</keyword>
<feature type="transmembrane region" description="Helical" evidence="10">
    <location>
        <begin position="265"/>
        <end position="285"/>
    </location>
</feature>
<evidence type="ECO:0000256" key="5">
    <source>
        <dbReference type="ARBA" id="ARBA00022692"/>
    </source>
</evidence>
<reference evidence="11 12" key="1">
    <citation type="submission" date="2023-04" db="EMBL/GenBank/DDBJ databases">
        <title>Ectobacillus antri isolated from activated sludge.</title>
        <authorList>
            <person name="Yan P."/>
            <person name="Liu X."/>
        </authorList>
    </citation>
    <scope>NUCLEOTIDE SEQUENCE [LARGE SCALE GENOMIC DNA]</scope>
    <source>
        <strain evidence="11 12">C18H</strain>
    </source>
</reference>
<comment type="subcellular location">
    <subcellularLocation>
        <location evidence="1">Membrane</location>
        <topology evidence="1">Multi-pass membrane protein</topology>
    </subcellularLocation>
</comment>
<dbReference type="Proteomes" id="UP001218246">
    <property type="component" value="Unassembled WGS sequence"/>
</dbReference>
<keyword evidence="5 10" id="KW-0812">Transmembrane</keyword>
<proteinExistence type="inferred from homology"/>
<dbReference type="Gene3D" id="1.10.3860.10">
    <property type="entry name" value="Sodium:dicarboxylate symporter"/>
    <property type="match status" value="1"/>
</dbReference>
<accession>A0ABT6H4R8</accession>
<dbReference type="InterPro" id="IPR001991">
    <property type="entry name" value="Na-dicarboxylate_symporter"/>
</dbReference>
<evidence type="ECO:0000313" key="12">
    <source>
        <dbReference type="Proteomes" id="UP001218246"/>
    </source>
</evidence>
<evidence type="ECO:0000256" key="6">
    <source>
        <dbReference type="ARBA" id="ARBA00022970"/>
    </source>
</evidence>
<protein>
    <recommendedName>
        <fullName evidence="3">L-cystine uptake protein TcyP</fullName>
    </recommendedName>
    <alternativeName>
        <fullName evidence="9">Transporter of cystine TcyP</fullName>
    </alternativeName>
</protein>
<feature type="transmembrane region" description="Helical" evidence="10">
    <location>
        <begin position="185"/>
        <end position="204"/>
    </location>
</feature>
<evidence type="ECO:0000256" key="10">
    <source>
        <dbReference type="SAM" id="Phobius"/>
    </source>
</evidence>
<keyword evidence="7 10" id="KW-1133">Transmembrane helix</keyword>
<name>A0ABT6H4R8_9BACI</name>
<dbReference type="SUPFAM" id="SSF118215">
    <property type="entry name" value="Proton glutamate symport protein"/>
    <property type="match status" value="1"/>
</dbReference>
<dbReference type="Pfam" id="PF00375">
    <property type="entry name" value="SDF"/>
    <property type="match status" value="1"/>
</dbReference>
<dbReference type="RefSeq" id="WP_278018253.1">
    <property type="nucleotide sequence ID" value="NZ_JARRRY010000007.1"/>
</dbReference>
<feature type="transmembrane region" description="Helical" evidence="10">
    <location>
        <begin position="72"/>
        <end position="93"/>
    </location>
</feature>
<feature type="transmembrane region" description="Helical" evidence="10">
    <location>
        <begin position="395"/>
        <end position="415"/>
    </location>
</feature>
<feature type="transmembrane region" description="Helical" evidence="10">
    <location>
        <begin position="34"/>
        <end position="52"/>
    </location>
</feature>
<keyword evidence="12" id="KW-1185">Reference proteome</keyword>
<comment type="similarity">
    <text evidence="2">Belongs to the dicarboxylate/amino acid:cation symporter (DAACS) (TC 2.A.23) family.</text>
</comment>
<dbReference type="InterPro" id="IPR036458">
    <property type="entry name" value="Na:dicarbo_symporter_sf"/>
</dbReference>
<keyword evidence="8 10" id="KW-0472">Membrane</keyword>
<feature type="transmembrane region" description="Helical" evidence="10">
    <location>
        <begin position="6"/>
        <end position="22"/>
    </location>
</feature>
<feature type="transmembrane region" description="Helical" evidence="10">
    <location>
        <begin position="105"/>
        <end position="131"/>
    </location>
</feature>
<organism evidence="11 12">
    <name type="scientific">Ectobacillus antri</name>
    <dbReference type="NCBI Taxonomy" id="2486280"/>
    <lineage>
        <taxon>Bacteria</taxon>
        <taxon>Bacillati</taxon>
        <taxon>Bacillota</taxon>
        <taxon>Bacilli</taxon>
        <taxon>Bacillales</taxon>
        <taxon>Bacillaceae</taxon>
        <taxon>Ectobacillus</taxon>
    </lineage>
</organism>
<dbReference type="PANTHER" id="PTHR42865:SF5">
    <property type="entry name" value="L-CYSTINE TRANSPORTER TCYP"/>
    <property type="match status" value="1"/>
</dbReference>
<feature type="transmembrane region" description="Helical" evidence="10">
    <location>
        <begin position="367"/>
        <end position="389"/>
    </location>
</feature>
<evidence type="ECO:0000256" key="9">
    <source>
        <dbReference type="ARBA" id="ARBA00031293"/>
    </source>
</evidence>
<evidence type="ECO:0000256" key="2">
    <source>
        <dbReference type="ARBA" id="ARBA00006148"/>
    </source>
</evidence>
<gene>
    <name evidence="11" type="ORF">P6P90_10255</name>
</gene>
<dbReference type="EMBL" id="JARULN010000008">
    <property type="protein sequence ID" value="MDG5754351.1"/>
    <property type="molecule type" value="Genomic_DNA"/>
</dbReference>
<evidence type="ECO:0000256" key="3">
    <source>
        <dbReference type="ARBA" id="ARBA00022031"/>
    </source>
</evidence>